<evidence type="ECO:0000256" key="1">
    <source>
        <dbReference type="SAM" id="MobiDB-lite"/>
    </source>
</evidence>
<dbReference type="Gene3D" id="3.30.1380.10">
    <property type="match status" value="1"/>
</dbReference>
<dbReference type="KEGG" id="salw:CP975_31535"/>
<dbReference type="InterPro" id="IPR009045">
    <property type="entry name" value="Zn_M74/Hedgehog-like"/>
</dbReference>
<dbReference type="InterPro" id="IPR003709">
    <property type="entry name" value="VanY-like_core_dom"/>
</dbReference>
<dbReference type="AlphaFoldDB" id="A0A5J6HSS4"/>
<dbReference type="Pfam" id="PF02557">
    <property type="entry name" value="VanY"/>
    <property type="match status" value="1"/>
</dbReference>
<dbReference type="PANTHER" id="PTHR34385:SF1">
    <property type="entry name" value="PEPTIDOGLYCAN L-ALANYL-D-GLUTAMATE ENDOPEPTIDASE CWLK"/>
    <property type="match status" value="1"/>
</dbReference>
<feature type="domain" description="D-alanyl-D-alanine carboxypeptidase-like core" evidence="2">
    <location>
        <begin position="95"/>
        <end position="196"/>
    </location>
</feature>
<evidence type="ECO:0000313" key="3">
    <source>
        <dbReference type="EMBL" id="QEV21473.1"/>
    </source>
</evidence>
<organism evidence="3 4">
    <name type="scientific">Streptomyces alboniger</name>
    <dbReference type="NCBI Taxonomy" id="132473"/>
    <lineage>
        <taxon>Bacteria</taxon>
        <taxon>Bacillati</taxon>
        <taxon>Actinomycetota</taxon>
        <taxon>Actinomycetes</taxon>
        <taxon>Kitasatosporales</taxon>
        <taxon>Streptomycetaceae</taxon>
        <taxon>Streptomyces</taxon>
        <taxon>Streptomyces aurantiacus group</taxon>
    </lineage>
</organism>
<dbReference type="GO" id="GO:0006508">
    <property type="term" value="P:proteolysis"/>
    <property type="evidence" value="ECO:0007669"/>
    <property type="project" value="InterPro"/>
</dbReference>
<evidence type="ECO:0000259" key="2">
    <source>
        <dbReference type="Pfam" id="PF02557"/>
    </source>
</evidence>
<keyword evidence="4" id="KW-1185">Reference proteome</keyword>
<dbReference type="PANTHER" id="PTHR34385">
    <property type="entry name" value="D-ALANYL-D-ALANINE CARBOXYPEPTIDASE"/>
    <property type="match status" value="1"/>
</dbReference>
<feature type="compositionally biased region" description="Basic and acidic residues" evidence="1">
    <location>
        <begin position="64"/>
        <end position="76"/>
    </location>
</feature>
<feature type="region of interest" description="Disordered" evidence="1">
    <location>
        <begin position="38"/>
        <end position="86"/>
    </location>
</feature>
<dbReference type="EMBL" id="CP023695">
    <property type="protein sequence ID" value="QEV21473.1"/>
    <property type="molecule type" value="Genomic_DNA"/>
</dbReference>
<accession>A0A5J6HSS4</accession>
<sequence>MNHTQPPARTPAHRVHRCLVVGLTTAIAAITAALGCQARNTPSDSSSPSSPSSFSPAAPPSKAPHSERRGASDKADGAVPEDTTVFDDDIPAVANLDRDVLTALRRAARNARGHGITLYVNSGWRSAEYQRLLLRGAVATYGSEAEAARWVATAETSPHVSGEAVDIGRSDATAWLSEHGAAYGLCQIYRNEPWHYELRPEAIDHGCPRMYADPTRDPRMRR</sequence>
<dbReference type="SUPFAM" id="SSF55166">
    <property type="entry name" value="Hedgehog/DD-peptidase"/>
    <property type="match status" value="1"/>
</dbReference>
<evidence type="ECO:0000313" key="4">
    <source>
        <dbReference type="Proteomes" id="UP000326553"/>
    </source>
</evidence>
<dbReference type="OrthoDB" id="3293184at2"/>
<feature type="compositionally biased region" description="Low complexity" evidence="1">
    <location>
        <begin position="42"/>
        <end position="56"/>
    </location>
</feature>
<protein>
    <submittedName>
        <fullName evidence="3">Peptidase M15</fullName>
    </submittedName>
</protein>
<gene>
    <name evidence="3" type="ORF">CP975_31535</name>
</gene>
<proteinExistence type="predicted"/>
<dbReference type="GO" id="GO:0008233">
    <property type="term" value="F:peptidase activity"/>
    <property type="evidence" value="ECO:0007669"/>
    <property type="project" value="InterPro"/>
</dbReference>
<dbReference type="CDD" id="cd14846">
    <property type="entry name" value="Peptidase_M15_like"/>
    <property type="match status" value="1"/>
</dbReference>
<name>A0A5J6HSS4_STRAD</name>
<dbReference type="InterPro" id="IPR052179">
    <property type="entry name" value="DD-CPase-like"/>
</dbReference>
<reference evidence="3 4" key="1">
    <citation type="submission" date="2017-09" db="EMBL/GenBank/DDBJ databases">
        <authorList>
            <person name="Lee N."/>
            <person name="Cho B.-K."/>
        </authorList>
    </citation>
    <scope>NUCLEOTIDE SEQUENCE [LARGE SCALE GENOMIC DNA]</scope>
    <source>
        <strain evidence="3 4">ATCC 12461</strain>
    </source>
</reference>
<dbReference type="SMR" id="A0A5J6HSS4"/>
<dbReference type="Proteomes" id="UP000326553">
    <property type="component" value="Chromosome"/>
</dbReference>